<dbReference type="Proteomes" id="UP000195573">
    <property type="component" value="Chromosome"/>
</dbReference>
<protein>
    <submittedName>
        <fullName evidence="3">Uncharacterized protein</fullName>
    </submittedName>
</protein>
<dbReference type="Proteomes" id="UP000323393">
    <property type="component" value="Unassembled WGS sequence"/>
</dbReference>
<evidence type="ECO:0000313" key="4">
    <source>
        <dbReference type="Proteomes" id="UP000195573"/>
    </source>
</evidence>
<reference evidence="1 4" key="1">
    <citation type="submission" date="2017-04" db="EMBL/GenBank/DDBJ databases">
        <title>Complete Genome Sequence of the Bacillus horikoshii 20a strain from Cuatro Cienegas, Coahuila, Mexico.</title>
        <authorList>
            <person name="Zarza E."/>
            <person name="Alcaraz L.D."/>
            <person name="Aguilar-Salinas B."/>
            <person name="Islas A."/>
            <person name="Olmedo-Alvarez G."/>
        </authorList>
    </citation>
    <scope>NUCLEOTIDE SEQUENCE [LARGE SCALE GENOMIC DNA]</scope>
    <source>
        <strain evidence="1 4">20a</strain>
    </source>
</reference>
<evidence type="ECO:0000313" key="6">
    <source>
        <dbReference type="Proteomes" id="UP000324517"/>
    </source>
</evidence>
<dbReference type="OrthoDB" id="2696719at2"/>
<dbReference type="EMBL" id="VTET01000001">
    <property type="protein sequence ID" value="TYS74789.1"/>
    <property type="molecule type" value="Genomic_DNA"/>
</dbReference>
<dbReference type="KEGG" id="bhk:B4U37_14940"/>
<name>A0A1Y0CPK1_9BACI</name>
<sequence>MGFLIRIFLIGVGTYAIYQSRYKILNYILGIASIRRFVVAFGMDIPFVRDRFLQTVFRG</sequence>
<keyword evidence="4" id="KW-1185">Reference proteome</keyword>
<proteinExistence type="predicted"/>
<evidence type="ECO:0000313" key="2">
    <source>
        <dbReference type="EMBL" id="TYS59290.1"/>
    </source>
</evidence>
<evidence type="ECO:0000313" key="3">
    <source>
        <dbReference type="EMBL" id="TYS74789.1"/>
    </source>
</evidence>
<dbReference type="RefSeq" id="WP_088018862.1">
    <property type="nucleotide sequence ID" value="NZ_JBNIKO010000007.1"/>
</dbReference>
<organism evidence="3 6">
    <name type="scientific">Sutcliffiella horikoshii</name>
    <dbReference type="NCBI Taxonomy" id="79883"/>
    <lineage>
        <taxon>Bacteria</taxon>
        <taxon>Bacillati</taxon>
        <taxon>Bacillota</taxon>
        <taxon>Bacilli</taxon>
        <taxon>Bacillales</taxon>
        <taxon>Bacillaceae</taxon>
        <taxon>Sutcliffiella</taxon>
    </lineage>
</organism>
<evidence type="ECO:0000313" key="5">
    <source>
        <dbReference type="Proteomes" id="UP000323393"/>
    </source>
</evidence>
<reference evidence="5 6" key="2">
    <citation type="submission" date="2019-08" db="EMBL/GenBank/DDBJ databases">
        <title>Bacillus genomes from the desert of Cuatro Cienegas, Coahuila.</title>
        <authorList>
            <person name="Olmedo-Alvarez G."/>
        </authorList>
    </citation>
    <scope>NUCLEOTIDE SEQUENCE [LARGE SCALE GENOMIC DNA]</scope>
    <source>
        <strain evidence="2 5">CH88_3T</strain>
        <strain evidence="3 6">CH98b_3T</strain>
    </source>
</reference>
<gene>
    <name evidence="1" type="ORF">B4U37_14940</name>
    <name evidence="2" type="ORF">FZC74_11195</name>
    <name evidence="3" type="ORF">FZC75_00360</name>
</gene>
<dbReference type="AlphaFoldDB" id="A0A1Y0CPK1"/>
<evidence type="ECO:0000313" key="1">
    <source>
        <dbReference type="EMBL" id="ART77263.1"/>
    </source>
</evidence>
<accession>A0A1Y0CPK1</accession>
<dbReference type="EMBL" id="VTEU01000003">
    <property type="protein sequence ID" value="TYS59290.1"/>
    <property type="molecule type" value="Genomic_DNA"/>
</dbReference>
<dbReference type="Proteomes" id="UP000324517">
    <property type="component" value="Unassembled WGS sequence"/>
</dbReference>
<dbReference type="EMBL" id="CP020880">
    <property type="protein sequence ID" value="ART77263.1"/>
    <property type="molecule type" value="Genomic_DNA"/>
</dbReference>